<keyword evidence="2" id="KW-1185">Reference proteome</keyword>
<evidence type="ECO:0000313" key="1">
    <source>
        <dbReference type="EMBL" id="GGB59683.1"/>
    </source>
</evidence>
<dbReference type="AlphaFoldDB" id="A0A916TNH1"/>
<comment type="caution">
    <text evidence="1">The sequence shown here is derived from an EMBL/GenBank/DDBJ whole genome shotgun (WGS) entry which is preliminary data.</text>
</comment>
<accession>A0A916TNH1</accession>
<dbReference type="Proteomes" id="UP000605148">
    <property type="component" value="Unassembled WGS sequence"/>
</dbReference>
<gene>
    <name evidence="1" type="ORF">GCM10011316_34650</name>
</gene>
<evidence type="ECO:0000313" key="2">
    <source>
        <dbReference type="Proteomes" id="UP000605148"/>
    </source>
</evidence>
<organism evidence="1 2">
    <name type="scientific">Roseibium aquae</name>
    <dbReference type="NCBI Taxonomy" id="1323746"/>
    <lineage>
        <taxon>Bacteria</taxon>
        <taxon>Pseudomonadati</taxon>
        <taxon>Pseudomonadota</taxon>
        <taxon>Alphaproteobacteria</taxon>
        <taxon>Hyphomicrobiales</taxon>
        <taxon>Stappiaceae</taxon>
        <taxon>Roseibium</taxon>
    </lineage>
</organism>
<reference evidence="1" key="2">
    <citation type="submission" date="2020-09" db="EMBL/GenBank/DDBJ databases">
        <authorList>
            <person name="Sun Q."/>
            <person name="Zhou Y."/>
        </authorList>
    </citation>
    <scope>NUCLEOTIDE SEQUENCE</scope>
    <source>
        <strain evidence="1">CGMCC 1.12426</strain>
    </source>
</reference>
<reference evidence="1" key="1">
    <citation type="journal article" date="2014" name="Int. J. Syst. Evol. Microbiol.">
        <title>Complete genome sequence of Corynebacterium casei LMG S-19264T (=DSM 44701T), isolated from a smear-ripened cheese.</title>
        <authorList>
            <consortium name="US DOE Joint Genome Institute (JGI-PGF)"/>
            <person name="Walter F."/>
            <person name="Albersmeier A."/>
            <person name="Kalinowski J."/>
            <person name="Ruckert C."/>
        </authorList>
    </citation>
    <scope>NUCLEOTIDE SEQUENCE</scope>
    <source>
        <strain evidence="1">CGMCC 1.12426</strain>
    </source>
</reference>
<proteinExistence type="predicted"/>
<sequence>MASFRKHVGNADDLHRYKQVGRTVTATRNRLARALCLVLTLCLPAVLCLPLAPGGVMAAEAAEPIPQPPRAKPDPNAPVSAAETPIENLLDRPPEPLFSDIPLPFAPASRLGTALTGDQQQGTLYLMAKLTRDSDPLDRGLTWRIYSETTNAEGELELIAKSEGGDAEFRLDPGAYLIHTAFGHATAVNRMVMGREVKAKMVILNAGGIKLDAALDEATPLDGPVTFDIYGMEYDERGERDLIVKDASPGSIIRLSSDTYHIVSRYGDANSVVRADIQVLPGKLTEARVYHKAAEITLKLVNEDGGEAIANTTWSVLSPGGDVVVEAVGAFPSFVLAAGEYEVLARNNDQTFQRKFVVEAGLDREVEVLAKAPEDVLRERTNLPN</sequence>
<dbReference type="EMBL" id="BMFA01000012">
    <property type="protein sequence ID" value="GGB59683.1"/>
    <property type="molecule type" value="Genomic_DNA"/>
</dbReference>
<name>A0A916TNH1_9HYPH</name>
<protein>
    <submittedName>
        <fullName evidence="1">Uncharacterized protein</fullName>
    </submittedName>
</protein>